<protein>
    <recommendedName>
        <fullName evidence="5">Secreted protein</fullName>
    </recommendedName>
</protein>
<dbReference type="RefSeq" id="WP_181616309.1">
    <property type="nucleotide sequence ID" value="NZ_BAABAM010000014.1"/>
</dbReference>
<feature type="chain" id="PRO_5038950798" description="Secreted protein" evidence="2">
    <location>
        <begin position="20"/>
        <end position="168"/>
    </location>
</feature>
<keyword evidence="4" id="KW-1185">Reference proteome</keyword>
<dbReference type="PROSITE" id="PS51257">
    <property type="entry name" value="PROKAR_LIPOPROTEIN"/>
    <property type="match status" value="1"/>
</dbReference>
<evidence type="ECO:0000313" key="3">
    <source>
        <dbReference type="EMBL" id="MBA2897613.1"/>
    </source>
</evidence>
<evidence type="ECO:0000256" key="2">
    <source>
        <dbReference type="SAM" id="SignalP"/>
    </source>
</evidence>
<keyword evidence="2" id="KW-0732">Signal</keyword>
<dbReference type="AlphaFoldDB" id="A0A7W0CUJ7"/>
<gene>
    <name evidence="3" type="ORF">HNR30_009015</name>
</gene>
<name>A0A7W0CUJ7_9ACTN</name>
<feature type="signal peptide" evidence="2">
    <location>
        <begin position="1"/>
        <end position="19"/>
    </location>
</feature>
<reference evidence="3 4" key="1">
    <citation type="submission" date="2020-07" db="EMBL/GenBank/DDBJ databases">
        <title>Genomic Encyclopedia of Type Strains, Phase IV (KMG-IV): sequencing the most valuable type-strain genomes for metagenomic binning, comparative biology and taxonomic classification.</title>
        <authorList>
            <person name="Goeker M."/>
        </authorList>
    </citation>
    <scope>NUCLEOTIDE SEQUENCE [LARGE SCALE GENOMIC DNA]</scope>
    <source>
        <strain evidence="3 4">DSM 45533</strain>
    </source>
</reference>
<proteinExistence type="predicted"/>
<evidence type="ECO:0000256" key="1">
    <source>
        <dbReference type="SAM" id="MobiDB-lite"/>
    </source>
</evidence>
<feature type="region of interest" description="Disordered" evidence="1">
    <location>
        <begin position="22"/>
        <end position="44"/>
    </location>
</feature>
<feature type="region of interest" description="Disordered" evidence="1">
    <location>
        <begin position="68"/>
        <end position="87"/>
    </location>
</feature>
<evidence type="ECO:0000313" key="4">
    <source>
        <dbReference type="Proteomes" id="UP000530928"/>
    </source>
</evidence>
<sequence length="168" mass="17715">MRKLILPALMLAMSVAACGGAPTETGVASASGGTAQPSASPSATVDRDAAALKFAQCMRENGVQMEDPKNGRIMMKGGPGDREKMEKAQKACQHLMDGAIGDRSQGIPAEERDRMLKFAQCMREHGIPMKDPSADGRIEINVPQGTDPKKVDEAQAACKEFGPEGQGS</sequence>
<organism evidence="3 4">
    <name type="scientific">Nonomuraea soli</name>
    <dbReference type="NCBI Taxonomy" id="1032476"/>
    <lineage>
        <taxon>Bacteria</taxon>
        <taxon>Bacillati</taxon>
        <taxon>Actinomycetota</taxon>
        <taxon>Actinomycetes</taxon>
        <taxon>Streptosporangiales</taxon>
        <taxon>Streptosporangiaceae</taxon>
        <taxon>Nonomuraea</taxon>
    </lineage>
</organism>
<dbReference type="EMBL" id="JACDUR010000012">
    <property type="protein sequence ID" value="MBA2897613.1"/>
    <property type="molecule type" value="Genomic_DNA"/>
</dbReference>
<evidence type="ECO:0008006" key="5">
    <source>
        <dbReference type="Google" id="ProtNLM"/>
    </source>
</evidence>
<feature type="compositionally biased region" description="Polar residues" evidence="1">
    <location>
        <begin position="26"/>
        <end position="43"/>
    </location>
</feature>
<dbReference type="Proteomes" id="UP000530928">
    <property type="component" value="Unassembled WGS sequence"/>
</dbReference>
<accession>A0A7W0CUJ7</accession>
<comment type="caution">
    <text evidence="3">The sequence shown here is derived from an EMBL/GenBank/DDBJ whole genome shotgun (WGS) entry which is preliminary data.</text>
</comment>